<evidence type="ECO:0000313" key="2">
    <source>
        <dbReference type="Proteomes" id="UP000598467"/>
    </source>
</evidence>
<dbReference type="EMBL" id="JABFCZ010000004">
    <property type="protein sequence ID" value="MBD1545402.1"/>
    <property type="molecule type" value="Genomic_DNA"/>
</dbReference>
<sequence length="233" mass="25974">MVRFQVLRTPVWGLFAAWLILFGTTAPGLAAEVYDLLFKTGTLDGISRTAVLDYERHVSTRDNEDLAKRETGTISLSFAPEDMAELQFKQGDKHRNLGSFPATVGNPMIMYFVETVVRDMASTAGGSPFYIRNRVKAALVKKTPIREETIHVNGRDVPAQTVTLYPFENDPNRDRMRGFEDLALTVTMSDEVPGWYYELKAETGGKEVRSSGKTEEAPIYSSSIVLATLEVPQ</sequence>
<gene>
    <name evidence="1" type="ORF">HK439_03960</name>
</gene>
<evidence type="ECO:0000313" key="1">
    <source>
        <dbReference type="EMBL" id="MBD1545402.1"/>
    </source>
</evidence>
<accession>A0A926P2L2</accession>
<protein>
    <submittedName>
        <fullName evidence="1">Uncharacterized protein</fullName>
    </submittedName>
</protein>
<name>A0A926P2L2_9HYPH</name>
<dbReference type="Proteomes" id="UP000598467">
    <property type="component" value="Unassembled WGS sequence"/>
</dbReference>
<organism evidence="1 2">
    <name type="scientific">Roseibium aggregatum</name>
    <dbReference type="NCBI Taxonomy" id="187304"/>
    <lineage>
        <taxon>Bacteria</taxon>
        <taxon>Pseudomonadati</taxon>
        <taxon>Pseudomonadota</taxon>
        <taxon>Alphaproteobacteria</taxon>
        <taxon>Hyphomicrobiales</taxon>
        <taxon>Stappiaceae</taxon>
        <taxon>Roseibium</taxon>
    </lineage>
</organism>
<proteinExistence type="predicted"/>
<reference evidence="1" key="1">
    <citation type="submission" date="2020-05" db="EMBL/GenBank/DDBJ databases">
        <title>Identification of trans-AT polyketide cluster in two marine bacteria, producers of a novel glutaramide-containing polyketide sesbanimide D and analogs.</title>
        <authorList>
            <person name="Kacar D."/>
            <person name="Rodriguez P."/>
            <person name="Canedo L."/>
            <person name="Gonzalez E."/>
            <person name="Galan B."/>
            <person name="De La Calle F."/>
            <person name="Garcia J.L."/>
        </authorList>
    </citation>
    <scope>NUCLEOTIDE SEQUENCE</scope>
    <source>
        <strain evidence="1">PHM038</strain>
    </source>
</reference>
<comment type="caution">
    <text evidence="1">The sequence shown here is derived from an EMBL/GenBank/DDBJ whole genome shotgun (WGS) entry which is preliminary data.</text>
</comment>
<dbReference type="RefSeq" id="WP_190290077.1">
    <property type="nucleotide sequence ID" value="NZ_JABFCZ010000004.1"/>
</dbReference>
<dbReference type="AlphaFoldDB" id="A0A926P2L2"/>